<dbReference type="SUPFAM" id="SSF53850">
    <property type="entry name" value="Periplasmic binding protein-like II"/>
    <property type="match status" value="1"/>
</dbReference>
<keyword evidence="8" id="KW-1185">Reference proteome</keyword>
<evidence type="ECO:0000256" key="1">
    <source>
        <dbReference type="ARBA" id="ARBA00009437"/>
    </source>
</evidence>
<evidence type="ECO:0000313" key="7">
    <source>
        <dbReference type="EMBL" id="ARP88852.1"/>
    </source>
</evidence>
<evidence type="ECO:0000256" key="4">
    <source>
        <dbReference type="ARBA" id="ARBA00023163"/>
    </source>
</evidence>
<organism evidence="7 8">
    <name type="scientific">Bordetella genomosp. 9</name>
    <dbReference type="NCBI Taxonomy" id="1416803"/>
    <lineage>
        <taxon>Bacteria</taxon>
        <taxon>Pseudomonadati</taxon>
        <taxon>Pseudomonadota</taxon>
        <taxon>Betaproteobacteria</taxon>
        <taxon>Burkholderiales</taxon>
        <taxon>Alcaligenaceae</taxon>
        <taxon>Bordetella</taxon>
    </lineage>
</organism>
<dbReference type="GO" id="GO:0003700">
    <property type="term" value="F:DNA-binding transcription factor activity"/>
    <property type="evidence" value="ECO:0007669"/>
    <property type="project" value="InterPro"/>
</dbReference>
<dbReference type="Gene3D" id="1.10.10.10">
    <property type="entry name" value="Winged helix-like DNA-binding domain superfamily/Winged helix DNA-binding domain"/>
    <property type="match status" value="1"/>
</dbReference>
<proteinExistence type="inferred from homology"/>
<dbReference type="PANTHER" id="PTHR30419">
    <property type="entry name" value="HTH-TYPE TRANSCRIPTIONAL REGULATOR YBHD"/>
    <property type="match status" value="1"/>
</dbReference>
<keyword evidence="2" id="KW-0805">Transcription regulation</keyword>
<dbReference type="SUPFAM" id="SSF46785">
    <property type="entry name" value="Winged helix' DNA-binding domain"/>
    <property type="match status" value="1"/>
</dbReference>
<evidence type="ECO:0000313" key="8">
    <source>
        <dbReference type="Proteomes" id="UP000194139"/>
    </source>
</evidence>
<dbReference type="Proteomes" id="UP000194139">
    <property type="component" value="Chromosome"/>
</dbReference>
<dbReference type="GO" id="GO:0005829">
    <property type="term" value="C:cytosol"/>
    <property type="evidence" value="ECO:0007669"/>
    <property type="project" value="TreeGrafter"/>
</dbReference>
<evidence type="ECO:0000256" key="5">
    <source>
        <dbReference type="SAM" id="Phobius"/>
    </source>
</evidence>
<dbReference type="Pfam" id="PF03466">
    <property type="entry name" value="LysR_substrate"/>
    <property type="match status" value="1"/>
</dbReference>
<dbReference type="PRINTS" id="PR00039">
    <property type="entry name" value="HTHLYSR"/>
</dbReference>
<dbReference type="Pfam" id="PF00126">
    <property type="entry name" value="HTH_1"/>
    <property type="match status" value="1"/>
</dbReference>
<keyword evidence="5" id="KW-0812">Transmembrane</keyword>
<keyword evidence="3" id="KW-0238">DNA-binding</keyword>
<evidence type="ECO:0000256" key="3">
    <source>
        <dbReference type="ARBA" id="ARBA00023125"/>
    </source>
</evidence>
<dbReference type="InterPro" id="IPR000847">
    <property type="entry name" value="LysR_HTH_N"/>
</dbReference>
<sequence>MNLSTRDLRAFLALAEQRSFTRAARQCHLSQSAFSALIKSIEDALGYRLFDRDTRNVELTPQGKLLEGSARRVLDNFDDMIDDFRGHAMLAKGRVSVAALPSIASGWLPGIFAEFRRRHPGVELELADVLSVPCLERVRSGRADLALASSGIPAQDLDARLLCNDRFHLVCRADHPLARQRELGLADLAAAPFIHLARSHSVRLQLERAFHPYPMKTVMEVEQLATVTGMIAAGIGITIVPALTLYEFERPDLVSRPLKIPGLVRRIHLITRRGMSLPPAAERLYALMLERRPGRRPTTAKNK</sequence>
<dbReference type="AlphaFoldDB" id="A0A1W6Z665"/>
<evidence type="ECO:0000256" key="2">
    <source>
        <dbReference type="ARBA" id="ARBA00023015"/>
    </source>
</evidence>
<dbReference type="FunFam" id="1.10.10.10:FF:000001">
    <property type="entry name" value="LysR family transcriptional regulator"/>
    <property type="match status" value="1"/>
</dbReference>
<protein>
    <submittedName>
        <fullName evidence="7">LysR family transcriptional regulator</fullName>
    </submittedName>
</protein>
<dbReference type="PROSITE" id="PS50931">
    <property type="entry name" value="HTH_LYSR"/>
    <property type="match status" value="1"/>
</dbReference>
<dbReference type="CDD" id="cd08440">
    <property type="entry name" value="PBP2_LTTR_like_4"/>
    <property type="match status" value="1"/>
</dbReference>
<dbReference type="InterPro" id="IPR005119">
    <property type="entry name" value="LysR_subst-bd"/>
</dbReference>
<reference evidence="7 8" key="1">
    <citation type="submission" date="2017-05" db="EMBL/GenBank/DDBJ databases">
        <title>Complete and WGS of Bordetella genogroups.</title>
        <authorList>
            <person name="Spilker T."/>
            <person name="LiPuma J."/>
        </authorList>
    </citation>
    <scope>NUCLEOTIDE SEQUENCE [LARGE SCALE GENOMIC DNA]</scope>
    <source>
        <strain evidence="7 8">AU17164</strain>
    </source>
</reference>
<dbReference type="InterPro" id="IPR050950">
    <property type="entry name" value="HTH-type_LysR_regulators"/>
</dbReference>
<dbReference type="InterPro" id="IPR036388">
    <property type="entry name" value="WH-like_DNA-bd_sf"/>
</dbReference>
<name>A0A1W6Z665_9BORD</name>
<accession>A0A1W6Z665</accession>
<keyword evidence="5" id="KW-1133">Transmembrane helix</keyword>
<dbReference type="EMBL" id="CP021109">
    <property type="protein sequence ID" value="ARP88852.1"/>
    <property type="molecule type" value="Genomic_DNA"/>
</dbReference>
<dbReference type="InterPro" id="IPR036390">
    <property type="entry name" value="WH_DNA-bd_sf"/>
</dbReference>
<feature type="transmembrane region" description="Helical" evidence="5">
    <location>
        <begin position="224"/>
        <end position="246"/>
    </location>
</feature>
<dbReference type="PANTHER" id="PTHR30419:SF30">
    <property type="entry name" value="LYSR FAMILY TRANSCRIPTIONAL REGULATOR"/>
    <property type="match status" value="1"/>
</dbReference>
<keyword evidence="4" id="KW-0804">Transcription</keyword>
<gene>
    <name evidence="7" type="ORF">CAL13_19815</name>
</gene>
<keyword evidence="5" id="KW-0472">Membrane</keyword>
<feature type="domain" description="HTH lysR-type" evidence="6">
    <location>
        <begin position="1"/>
        <end position="60"/>
    </location>
</feature>
<dbReference type="Gene3D" id="3.40.190.10">
    <property type="entry name" value="Periplasmic binding protein-like II"/>
    <property type="match status" value="2"/>
</dbReference>
<evidence type="ECO:0000259" key="6">
    <source>
        <dbReference type="PROSITE" id="PS50931"/>
    </source>
</evidence>
<comment type="similarity">
    <text evidence="1">Belongs to the LysR transcriptional regulatory family.</text>
</comment>
<dbReference type="GO" id="GO:0003677">
    <property type="term" value="F:DNA binding"/>
    <property type="evidence" value="ECO:0007669"/>
    <property type="project" value="UniProtKB-KW"/>
</dbReference>